<dbReference type="EMBL" id="QGGM01000001">
    <property type="protein sequence ID" value="PWK15206.1"/>
    <property type="molecule type" value="Genomic_DNA"/>
</dbReference>
<protein>
    <submittedName>
        <fullName evidence="1">Uncharacterized protein</fullName>
    </submittedName>
</protein>
<dbReference type="Proteomes" id="UP000245655">
    <property type="component" value="Unassembled WGS sequence"/>
</dbReference>
<organism evidence="1 2">
    <name type="scientific">Psychrobacter immobilis</name>
    <dbReference type="NCBI Taxonomy" id="498"/>
    <lineage>
        <taxon>Bacteria</taxon>
        <taxon>Pseudomonadati</taxon>
        <taxon>Pseudomonadota</taxon>
        <taxon>Gammaproteobacteria</taxon>
        <taxon>Moraxellales</taxon>
        <taxon>Moraxellaceae</taxon>
        <taxon>Psychrobacter</taxon>
    </lineage>
</organism>
<gene>
    <name evidence="1" type="ORF">C8D84_101153</name>
</gene>
<reference evidence="1 2" key="1">
    <citation type="submission" date="2018-05" db="EMBL/GenBank/DDBJ databases">
        <title>Genomic Encyclopedia of Type Strains, Phase IV (KMG-IV): sequencing the most valuable type-strain genomes for metagenomic binning, comparative biology and taxonomic classification.</title>
        <authorList>
            <person name="Goeker M."/>
        </authorList>
    </citation>
    <scope>NUCLEOTIDE SEQUENCE [LARGE SCALE GENOMIC DNA]</scope>
    <source>
        <strain evidence="1 2">DSM 7229</strain>
    </source>
</reference>
<proteinExistence type="predicted"/>
<sequence length="42" mass="5021">MRTSETGELTWDNIDFNRYKYDTGYISKVLPFSPEMDIEFPI</sequence>
<accession>A0A2V2A652</accession>
<dbReference type="AlphaFoldDB" id="A0A2V2A652"/>
<evidence type="ECO:0000313" key="2">
    <source>
        <dbReference type="Proteomes" id="UP000245655"/>
    </source>
</evidence>
<evidence type="ECO:0000313" key="1">
    <source>
        <dbReference type="EMBL" id="PWK15206.1"/>
    </source>
</evidence>
<comment type="caution">
    <text evidence="1">The sequence shown here is derived from an EMBL/GenBank/DDBJ whole genome shotgun (WGS) entry which is preliminary data.</text>
</comment>
<keyword evidence="2" id="KW-1185">Reference proteome</keyword>
<name>A0A2V2A652_PSYIM</name>